<evidence type="ECO:0000313" key="1">
    <source>
        <dbReference type="EMBL" id="UUC46713.1"/>
    </source>
</evidence>
<organism evidence="1 2">
    <name type="scientific">Flavobacterium cerinum</name>
    <dbReference type="NCBI Taxonomy" id="2502784"/>
    <lineage>
        <taxon>Bacteria</taxon>
        <taxon>Pseudomonadati</taxon>
        <taxon>Bacteroidota</taxon>
        <taxon>Flavobacteriia</taxon>
        <taxon>Flavobacteriales</taxon>
        <taxon>Flavobacteriaceae</taxon>
        <taxon>Flavobacterium</taxon>
    </lineage>
</organism>
<accession>A0ABY5IYA8</accession>
<keyword evidence="2" id="KW-1185">Reference proteome</keyword>
<evidence type="ECO:0000313" key="2">
    <source>
        <dbReference type="Proteomes" id="UP001059844"/>
    </source>
</evidence>
<dbReference type="Proteomes" id="UP001059844">
    <property type="component" value="Chromosome"/>
</dbReference>
<sequence length="123" mass="13860">MSTAEKSLYVDIGKIDLGSLTMYDFTKPTIQVNFADPRSARMVGSTGAVYGTITLTLLNQKGDLRIGRKKDNLVDIYDFNMDGRWMRDKLTKLGIYIATVNGKYKITSFNIYGYGKAKIPNMR</sequence>
<reference evidence="1" key="1">
    <citation type="submission" date="2022-07" db="EMBL/GenBank/DDBJ databases">
        <title>Isolation, identification, and degradation of a PFOSA degrading strain from sewage treatment plant.</title>
        <authorList>
            <person name="Zhang L."/>
            <person name="Huo Y."/>
        </authorList>
    </citation>
    <scope>NUCLEOTIDE SEQUENCE</scope>
    <source>
        <strain evidence="1">C1</strain>
    </source>
</reference>
<gene>
    <name evidence="1" type="ORF">NOX80_05810</name>
</gene>
<protein>
    <submittedName>
        <fullName evidence="1">Uncharacterized protein</fullName>
    </submittedName>
</protein>
<dbReference type="EMBL" id="CP101751">
    <property type="protein sequence ID" value="UUC46713.1"/>
    <property type="molecule type" value="Genomic_DNA"/>
</dbReference>
<name>A0ABY5IYA8_9FLAO</name>
<proteinExistence type="predicted"/>
<dbReference type="RefSeq" id="WP_256552370.1">
    <property type="nucleotide sequence ID" value="NZ_CP101751.1"/>
</dbReference>